<dbReference type="GO" id="GO:0006508">
    <property type="term" value="P:proteolysis"/>
    <property type="evidence" value="ECO:0007669"/>
    <property type="project" value="InterPro"/>
</dbReference>
<dbReference type="Gene3D" id="3.90.226.10">
    <property type="entry name" value="2-enoyl-CoA Hydratase, Chain A, domain 1"/>
    <property type="match status" value="1"/>
</dbReference>
<dbReference type="SMART" id="SM00245">
    <property type="entry name" value="TSPc"/>
    <property type="match status" value="1"/>
</dbReference>
<reference evidence="4 5" key="1">
    <citation type="submission" date="2019-11" db="EMBL/GenBank/DDBJ databases">
        <title>Type strains purchased from KCTC, JCM and DSMZ.</title>
        <authorList>
            <person name="Lu H."/>
        </authorList>
    </citation>
    <scope>NUCLEOTIDE SEQUENCE [LARGE SCALE GENOMIC DNA]</scope>
    <source>
        <strain evidence="4 5">JCM 31587</strain>
    </source>
</reference>
<gene>
    <name evidence="4" type="ORF">GM658_23665</name>
</gene>
<dbReference type="Gene3D" id="3.30.750.44">
    <property type="match status" value="1"/>
</dbReference>
<evidence type="ECO:0000259" key="3">
    <source>
        <dbReference type="SMART" id="SM00245"/>
    </source>
</evidence>
<organism evidence="4 5">
    <name type="scientific">Massilia eburnea</name>
    <dbReference type="NCBI Taxonomy" id="1776165"/>
    <lineage>
        <taxon>Bacteria</taxon>
        <taxon>Pseudomonadati</taxon>
        <taxon>Pseudomonadota</taxon>
        <taxon>Betaproteobacteria</taxon>
        <taxon>Burkholderiales</taxon>
        <taxon>Oxalobacteraceae</taxon>
        <taxon>Telluria group</taxon>
        <taxon>Massilia</taxon>
    </lineage>
</organism>
<dbReference type="PANTHER" id="PTHR11261:SF3">
    <property type="entry name" value="RETINOL-BINDING PROTEIN 3"/>
    <property type="match status" value="1"/>
</dbReference>
<protein>
    <recommendedName>
        <fullName evidence="3">Tail specific protease domain-containing protein</fullName>
    </recommendedName>
</protein>
<dbReference type="SUPFAM" id="SSF52096">
    <property type="entry name" value="ClpP/crotonase"/>
    <property type="match status" value="1"/>
</dbReference>
<keyword evidence="5" id="KW-1185">Reference proteome</keyword>
<feature type="region of interest" description="Disordered" evidence="1">
    <location>
        <begin position="115"/>
        <end position="135"/>
    </location>
</feature>
<dbReference type="OrthoDB" id="9758793at2"/>
<evidence type="ECO:0000256" key="1">
    <source>
        <dbReference type="SAM" id="MobiDB-lite"/>
    </source>
</evidence>
<evidence type="ECO:0000256" key="2">
    <source>
        <dbReference type="SAM" id="Phobius"/>
    </source>
</evidence>
<accession>A0A6L6QMK5</accession>
<sequence length="347" mass="37960">MKIAIRFAVLAGLVGFYFYAIAPMLFGVSQARDDAGKPMAESERKQMIQLLLARLDGFYLVPEKASEMRRVVEAAEAAGKYDHLTAGNQLANALTNDLRSVREDHHLTVEYKSIVLGPEEPPQGSKPDPGPDPGLLAAGGRAVAGVFRNYGVAEASVLDGNVGYLRLSGFSPSYLAAPKYASAMRKLHDTRAMIVDLRDNGGGYGAAGEVLASYFFDQRTRLNDTVYPREGVTVEGWTAEKLDGPRYGQQKPVYILTSRGTFSAAEDFAYALQQQKRALVVGESTRGGAHPVELFRLSDHFRVWVPTGWSHNVISNGNWDRTGVKPDLPMDASNALLRIQDRLAAQR</sequence>
<keyword evidence="2" id="KW-0472">Membrane</keyword>
<comment type="caution">
    <text evidence="4">The sequence shown here is derived from an EMBL/GenBank/DDBJ whole genome shotgun (WGS) entry which is preliminary data.</text>
</comment>
<dbReference type="RefSeq" id="WP_155456521.1">
    <property type="nucleotide sequence ID" value="NZ_WNKX01000024.1"/>
</dbReference>
<dbReference type="CDD" id="cd07563">
    <property type="entry name" value="Peptidase_S41_IRBP"/>
    <property type="match status" value="1"/>
</dbReference>
<evidence type="ECO:0000313" key="4">
    <source>
        <dbReference type="EMBL" id="MTW13612.1"/>
    </source>
</evidence>
<proteinExistence type="predicted"/>
<dbReference type="Proteomes" id="UP000472320">
    <property type="component" value="Unassembled WGS sequence"/>
</dbReference>
<evidence type="ECO:0000313" key="5">
    <source>
        <dbReference type="Proteomes" id="UP000472320"/>
    </source>
</evidence>
<name>A0A6L6QMK5_9BURK</name>
<dbReference type="AlphaFoldDB" id="A0A6L6QMK5"/>
<dbReference type="EMBL" id="WNKX01000024">
    <property type="protein sequence ID" value="MTW13612.1"/>
    <property type="molecule type" value="Genomic_DNA"/>
</dbReference>
<keyword evidence="2" id="KW-1133">Transmembrane helix</keyword>
<dbReference type="InterPro" id="IPR029045">
    <property type="entry name" value="ClpP/crotonase-like_dom_sf"/>
</dbReference>
<dbReference type="GO" id="GO:0008236">
    <property type="term" value="F:serine-type peptidase activity"/>
    <property type="evidence" value="ECO:0007669"/>
    <property type="project" value="InterPro"/>
</dbReference>
<dbReference type="Pfam" id="PF03572">
    <property type="entry name" value="Peptidase_S41"/>
    <property type="match status" value="1"/>
</dbReference>
<feature type="domain" description="Tail specific protease" evidence="3">
    <location>
        <begin position="132"/>
        <end position="331"/>
    </location>
</feature>
<dbReference type="PANTHER" id="PTHR11261">
    <property type="entry name" value="INTERPHOTORECEPTOR RETINOID-BINDING PROTEIN"/>
    <property type="match status" value="1"/>
</dbReference>
<feature type="transmembrane region" description="Helical" evidence="2">
    <location>
        <begin position="7"/>
        <end position="28"/>
    </location>
</feature>
<dbReference type="Pfam" id="PF11918">
    <property type="entry name" value="Peptidase_S41_N"/>
    <property type="match status" value="1"/>
</dbReference>
<keyword evidence="2" id="KW-0812">Transmembrane</keyword>
<dbReference type="InterPro" id="IPR005151">
    <property type="entry name" value="Tail-specific_protease"/>
</dbReference>